<evidence type="ECO:0000313" key="4">
    <source>
        <dbReference type="Proteomes" id="UP000283063"/>
    </source>
</evidence>
<dbReference type="GO" id="GO:0005507">
    <property type="term" value="F:copper ion binding"/>
    <property type="evidence" value="ECO:0007669"/>
    <property type="project" value="TreeGrafter"/>
</dbReference>
<evidence type="ECO:0000313" key="3">
    <source>
        <dbReference type="EMBL" id="AZV80319.1"/>
    </source>
</evidence>
<dbReference type="PANTHER" id="PTHR12598">
    <property type="entry name" value="COPPER HOMEOSTASIS PROTEIN CUTC"/>
    <property type="match status" value="1"/>
</dbReference>
<keyword evidence="4" id="KW-1185">Reference proteome</keyword>
<keyword evidence="2" id="KW-0963">Cytoplasm</keyword>
<dbReference type="AlphaFoldDB" id="A0A3T0N8J9"/>
<comment type="subcellular location">
    <subcellularLocation>
        <location evidence="2">Cytoplasm</location>
    </subcellularLocation>
</comment>
<dbReference type="Proteomes" id="UP000283063">
    <property type="component" value="Chromosome"/>
</dbReference>
<dbReference type="PANTHER" id="PTHR12598:SF0">
    <property type="entry name" value="COPPER HOMEOSTASIS PROTEIN CUTC HOMOLOG"/>
    <property type="match status" value="1"/>
</dbReference>
<dbReference type="KEGG" id="sedi:EBB79_04990"/>
<evidence type="ECO:0000256" key="2">
    <source>
        <dbReference type="HAMAP-Rule" id="MF_00795"/>
    </source>
</evidence>
<accession>A0A3T0N8J9</accession>
<dbReference type="SUPFAM" id="SSF110395">
    <property type="entry name" value="CutC-like"/>
    <property type="match status" value="1"/>
</dbReference>
<dbReference type="Pfam" id="PF03932">
    <property type="entry name" value="CutC"/>
    <property type="match status" value="1"/>
</dbReference>
<comment type="caution">
    <text evidence="2">Once thought to be involved in copper homeostasis, experiments in E.coli have shown this is not the case.</text>
</comment>
<evidence type="ECO:0000256" key="1">
    <source>
        <dbReference type="ARBA" id="ARBA00007768"/>
    </source>
</evidence>
<organism evidence="3 4">
    <name type="scientific">Parasedimentitalea marina</name>
    <dbReference type="NCBI Taxonomy" id="2483033"/>
    <lineage>
        <taxon>Bacteria</taxon>
        <taxon>Pseudomonadati</taxon>
        <taxon>Pseudomonadota</taxon>
        <taxon>Alphaproteobacteria</taxon>
        <taxon>Rhodobacterales</taxon>
        <taxon>Paracoccaceae</taxon>
        <taxon>Parasedimentitalea</taxon>
    </lineage>
</organism>
<dbReference type="EMBL" id="CP033219">
    <property type="protein sequence ID" value="AZV80319.1"/>
    <property type="molecule type" value="Genomic_DNA"/>
</dbReference>
<dbReference type="InterPro" id="IPR036822">
    <property type="entry name" value="CutC-like_dom_sf"/>
</dbReference>
<proteinExistence type="inferred from homology"/>
<protein>
    <recommendedName>
        <fullName evidence="2">PF03932 family protein CutC</fullName>
    </recommendedName>
</protein>
<dbReference type="HAMAP" id="MF_00795">
    <property type="entry name" value="CutC"/>
    <property type="match status" value="1"/>
</dbReference>
<comment type="similarity">
    <text evidence="1 2">Belongs to the CutC family.</text>
</comment>
<dbReference type="GO" id="GO:0005737">
    <property type="term" value="C:cytoplasm"/>
    <property type="evidence" value="ECO:0007669"/>
    <property type="project" value="UniProtKB-SubCell"/>
</dbReference>
<reference evidence="3 4" key="1">
    <citation type="submission" date="2018-10" db="EMBL/GenBank/DDBJ databases">
        <title>Parasedimentitalea marina sp. nov., a psychrophilic bacterium isolated from deep seawater of the New Britain Trench.</title>
        <authorList>
            <person name="Cao J."/>
        </authorList>
    </citation>
    <scope>NUCLEOTIDE SEQUENCE [LARGE SCALE GENOMIC DNA]</scope>
    <source>
        <strain evidence="3 4">W43</strain>
    </source>
</reference>
<dbReference type="Gene3D" id="3.20.20.380">
    <property type="entry name" value="Copper homeostasis (CutC) domain"/>
    <property type="match status" value="1"/>
</dbReference>
<name>A0A3T0N8J9_9RHOB</name>
<sequence>MDGVIAAMKGGAGRVELCSSLSEGGLTPSAGLMHAAAALPIDCYAMIRPRSGLFEFSTAEANIMIADIATAQKAGLAGVVLGAQDAEGWLNIPLLKQMMDAAEGLGTTLHRVIDVVPDPLMALNQAMDLGFDRVLTSGAEPFAQDGAKLIGQMVKQAAGRIVIMPGCGLTAANVADVMAATGVQEVHASCNVRVLGGVAFSDFDPPNGRFETSQQKVRAMVDQILG</sequence>
<dbReference type="OrthoDB" id="9815677at2"/>
<dbReference type="InterPro" id="IPR005627">
    <property type="entry name" value="CutC-like"/>
</dbReference>
<gene>
    <name evidence="2" type="primary">cutC</name>
    <name evidence="3" type="ORF">EBB79_04990</name>
</gene>